<evidence type="ECO:0000256" key="1">
    <source>
        <dbReference type="ARBA" id="ARBA00004196"/>
    </source>
</evidence>
<accession>A0A502H1U5</accession>
<evidence type="ECO:0000256" key="3">
    <source>
        <dbReference type="ARBA" id="ARBA00023157"/>
    </source>
</evidence>
<dbReference type="EMBL" id="RCYZ01000002">
    <property type="protein sequence ID" value="TPG67273.1"/>
    <property type="molecule type" value="Genomic_DNA"/>
</dbReference>
<dbReference type="PROSITE" id="PS51352">
    <property type="entry name" value="THIOREDOXIN_2"/>
    <property type="match status" value="1"/>
</dbReference>
<evidence type="ECO:0000313" key="8">
    <source>
        <dbReference type="Proteomes" id="UP000317646"/>
    </source>
</evidence>
<keyword evidence="3" id="KW-1015">Disulfide bond</keyword>
<name>A0A502H1U5_9BACT</name>
<dbReference type="Pfam" id="PF14289">
    <property type="entry name" value="DUF4369"/>
    <property type="match status" value="1"/>
</dbReference>
<dbReference type="Pfam" id="PF00578">
    <property type="entry name" value="AhpC-TSA"/>
    <property type="match status" value="1"/>
</dbReference>
<reference evidence="7 8" key="1">
    <citation type="journal article" date="2019" name="Environ. Microbiol.">
        <title>Species interactions and distinct microbial communities in high Arctic permafrost affected cryosols are associated with the CH4 and CO2 gas fluxes.</title>
        <authorList>
            <person name="Altshuler I."/>
            <person name="Hamel J."/>
            <person name="Turney S."/>
            <person name="Magnuson E."/>
            <person name="Levesque R."/>
            <person name="Greer C."/>
            <person name="Whyte L.G."/>
        </authorList>
    </citation>
    <scope>NUCLEOTIDE SEQUENCE [LARGE SCALE GENOMIC DNA]</scope>
    <source>
        <strain evidence="7 8">S9.2P</strain>
    </source>
</reference>
<evidence type="ECO:0000256" key="5">
    <source>
        <dbReference type="SAM" id="SignalP"/>
    </source>
</evidence>
<gene>
    <name evidence="7" type="ORF">EAH73_05970</name>
</gene>
<dbReference type="RefSeq" id="WP_140465579.1">
    <property type="nucleotide sequence ID" value="NZ_RCYZ01000002.1"/>
</dbReference>
<organism evidence="7 8">
    <name type="scientific">Hymenobacter nivis</name>
    <dbReference type="NCBI Taxonomy" id="1850093"/>
    <lineage>
        <taxon>Bacteria</taxon>
        <taxon>Pseudomonadati</taxon>
        <taxon>Bacteroidota</taxon>
        <taxon>Cytophagia</taxon>
        <taxon>Cytophagales</taxon>
        <taxon>Hymenobacteraceae</taxon>
        <taxon>Hymenobacter</taxon>
    </lineage>
</organism>
<comment type="caution">
    <text evidence="7">The sequence shown here is derived from an EMBL/GenBank/DDBJ whole genome shotgun (WGS) entry which is preliminary data.</text>
</comment>
<feature type="domain" description="Thioredoxin" evidence="6">
    <location>
        <begin position="227"/>
        <end position="367"/>
    </location>
</feature>
<dbReference type="CDD" id="cd02966">
    <property type="entry name" value="TlpA_like_family"/>
    <property type="match status" value="1"/>
</dbReference>
<dbReference type="InterPro" id="IPR025380">
    <property type="entry name" value="DUF4369"/>
</dbReference>
<dbReference type="InterPro" id="IPR050553">
    <property type="entry name" value="Thioredoxin_ResA/DsbE_sf"/>
</dbReference>
<dbReference type="InterPro" id="IPR036249">
    <property type="entry name" value="Thioredoxin-like_sf"/>
</dbReference>
<feature type="chain" id="PRO_5021384438" evidence="5">
    <location>
        <begin position="19"/>
        <end position="367"/>
    </location>
</feature>
<dbReference type="GO" id="GO:0016209">
    <property type="term" value="F:antioxidant activity"/>
    <property type="evidence" value="ECO:0007669"/>
    <property type="project" value="InterPro"/>
</dbReference>
<keyword evidence="8" id="KW-1185">Reference proteome</keyword>
<dbReference type="Gene3D" id="3.40.30.10">
    <property type="entry name" value="Glutaredoxin"/>
    <property type="match status" value="1"/>
</dbReference>
<keyword evidence="2" id="KW-0201">Cytochrome c-type biogenesis</keyword>
<dbReference type="InterPro" id="IPR000866">
    <property type="entry name" value="AhpC/TSA"/>
</dbReference>
<protein>
    <submittedName>
        <fullName evidence="7">AhpC/TSA family protein</fullName>
    </submittedName>
</protein>
<keyword evidence="5" id="KW-0732">Signal</keyword>
<dbReference type="PANTHER" id="PTHR42852">
    <property type="entry name" value="THIOL:DISULFIDE INTERCHANGE PROTEIN DSBE"/>
    <property type="match status" value="1"/>
</dbReference>
<proteinExistence type="predicted"/>
<evidence type="ECO:0000259" key="6">
    <source>
        <dbReference type="PROSITE" id="PS51352"/>
    </source>
</evidence>
<dbReference type="PANTHER" id="PTHR42852:SF6">
    <property type="entry name" value="THIOL:DISULFIDE INTERCHANGE PROTEIN DSBE"/>
    <property type="match status" value="1"/>
</dbReference>
<evidence type="ECO:0000313" key="7">
    <source>
        <dbReference type="EMBL" id="TPG67273.1"/>
    </source>
</evidence>
<sequence>MKTLLCSCLLLAPGLALAQTSFPFTIKGKIGHLNVPAKIYLMRGTEVTDSATFKNGAFELKGTSDVPQAVDLLVKRDGKLGNGMNGPTRPLRLFLEPTPIVITSPDSMQNARVTGGPVVADYQRLQAALKPVYDKREAVGARIHSAEVAARMQGQFDALNKEEQQVQQDFIKANPNSWVSLYALTGSMRAVPQYAVEGPLYEALSPALKNSPDGRRYGAMMQGLKAVAIGAQAPNFSQKTPDGKLVSLADYRGKYVLVDFWASWCKPCRQENPAVIKIYEAYKGRNFDILGVSLDSEEGRAKWLKAIQDDYLPWTNVSDLRGTENAAAQTYQVNAVPQNFLIDPNGKIVATNLRGEELQAALAKFLK</sequence>
<dbReference type="GO" id="GO:0017004">
    <property type="term" value="P:cytochrome complex assembly"/>
    <property type="evidence" value="ECO:0007669"/>
    <property type="project" value="UniProtKB-KW"/>
</dbReference>
<dbReference type="SUPFAM" id="SSF52833">
    <property type="entry name" value="Thioredoxin-like"/>
    <property type="match status" value="1"/>
</dbReference>
<dbReference type="GO" id="GO:0016491">
    <property type="term" value="F:oxidoreductase activity"/>
    <property type="evidence" value="ECO:0007669"/>
    <property type="project" value="InterPro"/>
</dbReference>
<evidence type="ECO:0000256" key="2">
    <source>
        <dbReference type="ARBA" id="ARBA00022748"/>
    </source>
</evidence>
<dbReference type="GO" id="GO:0030313">
    <property type="term" value="C:cell envelope"/>
    <property type="evidence" value="ECO:0007669"/>
    <property type="project" value="UniProtKB-SubCell"/>
</dbReference>
<dbReference type="InterPro" id="IPR013766">
    <property type="entry name" value="Thioredoxin_domain"/>
</dbReference>
<evidence type="ECO:0000256" key="4">
    <source>
        <dbReference type="ARBA" id="ARBA00023284"/>
    </source>
</evidence>
<keyword evidence="4" id="KW-0676">Redox-active center</keyword>
<dbReference type="Proteomes" id="UP000317646">
    <property type="component" value="Unassembled WGS sequence"/>
</dbReference>
<feature type="signal peptide" evidence="5">
    <location>
        <begin position="1"/>
        <end position="18"/>
    </location>
</feature>
<dbReference type="AlphaFoldDB" id="A0A502H1U5"/>
<dbReference type="OrthoDB" id="6399635at2"/>
<comment type="subcellular location">
    <subcellularLocation>
        <location evidence="1">Cell envelope</location>
    </subcellularLocation>
</comment>